<keyword evidence="5 6" id="KW-0472">Membrane</keyword>
<evidence type="ECO:0000256" key="2">
    <source>
        <dbReference type="ARBA" id="ARBA00022475"/>
    </source>
</evidence>
<evidence type="ECO:0000256" key="5">
    <source>
        <dbReference type="ARBA" id="ARBA00023136"/>
    </source>
</evidence>
<comment type="subcellular location">
    <subcellularLocation>
        <location evidence="1">Cell membrane</location>
        <topology evidence="1">Multi-pass membrane protein</topology>
    </subcellularLocation>
</comment>
<dbReference type="EMBL" id="SPQZ01000002">
    <property type="protein sequence ID" value="TFV99061.1"/>
    <property type="molecule type" value="Genomic_DNA"/>
</dbReference>
<evidence type="ECO:0000313" key="8">
    <source>
        <dbReference type="EMBL" id="TFV99061.1"/>
    </source>
</evidence>
<evidence type="ECO:0000259" key="7">
    <source>
        <dbReference type="Pfam" id="PF13396"/>
    </source>
</evidence>
<organism evidence="8 9">
    <name type="scientific">Orlajensenia leifsoniae</name>
    <dbReference type="NCBI Taxonomy" id="2561933"/>
    <lineage>
        <taxon>Bacteria</taxon>
        <taxon>Bacillati</taxon>
        <taxon>Actinomycetota</taxon>
        <taxon>Actinomycetes</taxon>
        <taxon>Micrococcales</taxon>
        <taxon>Microbacteriaceae</taxon>
        <taxon>Orlajensenia</taxon>
    </lineage>
</organism>
<protein>
    <recommendedName>
        <fullName evidence="7">Cardiolipin synthase N-terminal domain-containing protein</fullName>
    </recommendedName>
</protein>
<dbReference type="Proteomes" id="UP000298127">
    <property type="component" value="Unassembled WGS sequence"/>
</dbReference>
<proteinExistence type="predicted"/>
<accession>A0A4Y9R369</accession>
<keyword evidence="9" id="KW-1185">Reference proteome</keyword>
<evidence type="ECO:0000256" key="4">
    <source>
        <dbReference type="ARBA" id="ARBA00022989"/>
    </source>
</evidence>
<evidence type="ECO:0000256" key="1">
    <source>
        <dbReference type="ARBA" id="ARBA00004651"/>
    </source>
</evidence>
<feature type="transmembrane region" description="Helical" evidence="6">
    <location>
        <begin position="7"/>
        <end position="30"/>
    </location>
</feature>
<keyword evidence="2" id="KW-1003">Cell membrane</keyword>
<name>A0A4Y9R369_9MICO</name>
<dbReference type="InterPro" id="IPR027379">
    <property type="entry name" value="CLS_N"/>
</dbReference>
<gene>
    <name evidence="8" type="ORF">E4M00_06085</name>
</gene>
<dbReference type="AlphaFoldDB" id="A0A4Y9R369"/>
<feature type="transmembrane region" description="Helical" evidence="6">
    <location>
        <begin position="42"/>
        <end position="62"/>
    </location>
</feature>
<evidence type="ECO:0000256" key="6">
    <source>
        <dbReference type="SAM" id="Phobius"/>
    </source>
</evidence>
<reference evidence="8 9" key="1">
    <citation type="journal article" date="2018" name="J. Microbiol.">
        <title>Leifsonia flava sp. nov., a novel actinobacterium isolated from the rhizosphere of Aquilegia viridiflora.</title>
        <authorList>
            <person name="Cai Y."/>
            <person name="Tao W.Z."/>
            <person name="Ma Y.J."/>
            <person name="Cheng J."/>
            <person name="Zhang M.Y."/>
            <person name="Zhang Y.X."/>
        </authorList>
    </citation>
    <scope>NUCLEOTIDE SEQUENCE [LARGE SCALE GENOMIC DNA]</scope>
    <source>
        <strain evidence="8 9">SYP-B2174</strain>
    </source>
</reference>
<comment type="caution">
    <text evidence="8">The sequence shown here is derived from an EMBL/GenBank/DDBJ whole genome shotgun (WGS) entry which is preliminary data.</text>
</comment>
<evidence type="ECO:0000256" key="3">
    <source>
        <dbReference type="ARBA" id="ARBA00022692"/>
    </source>
</evidence>
<keyword evidence="4 6" id="KW-1133">Transmembrane helix</keyword>
<sequence>MFIWDFVTWFFGFFVTFSCLILFFVVFVDVFRDETLEGWAKALWVVFLVLVPFLSTVIYLIVRRKSMAMRQARGEEVVHDDFDFTRP</sequence>
<keyword evidence="3 6" id="KW-0812">Transmembrane</keyword>
<feature type="domain" description="Cardiolipin synthase N-terminal" evidence="7">
    <location>
        <begin position="21"/>
        <end position="64"/>
    </location>
</feature>
<dbReference type="Pfam" id="PF13396">
    <property type="entry name" value="PLDc_N"/>
    <property type="match status" value="1"/>
</dbReference>
<dbReference type="GO" id="GO:0005886">
    <property type="term" value="C:plasma membrane"/>
    <property type="evidence" value="ECO:0007669"/>
    <property type="project" value="UniProtKB-SubCell"/>
</dbReference>
<dbReference type="RefSeq" id="WP_135119546.1">
    <property type="nucleotide sequence ID" value="NZ_SPQZ01000002.1"/>
</dbReference>
<evidence type="ECO:0000313" key="9">
    <source>
        <dbReference type="Proteomes" id="UP000298127"/>
    </source>
</evidence>